<reference evidence="2 3" key="1">
    <citation type="journal article" date="2019" name="mSystems">
        <title>Life at home and on the roam: Genomic adaptions reflect the dual lifestyle of an intracellular, facultative symbiont.</title>
        <authorList>
            <person name="Burgsdorf I."/>
        </authorList>
    </citation>
    <scope>NUCLEOTIDE SEQUENCE [LARGE SCALE GENOMIC DNA]</scope>
    <source>
        <strain evidence="2">277cV</strain>
    </source>
</reference>
<dbReference type="Proteomes" id="UP000317990">
    <property type="component" value="Unassembled WGS sequence"/>
</dbReference>
<organism evidence="2 3">
    <name type="scientific">Aphanocapsa feldmannii 277cV</name>
    <dbReference type="NCBI Taxonomy" id="2507553"/>
    <lineage>
        <taxon>Bacteria</taxon>
        <taxon>Bacillati</taxon>
        <taxon>Cyanobacteriota</taxon>
        <taxon>Cyanophyceae</taxon>
        <taxon>Oscillatoriophycideae</taxon>
        <taxon>Chroococcales</taxon>
        <taxon>Microcystaceae</taxon>
        <taxon>Aphanocapsa</taxon>
    </lineage>
</organism>
<proteinExistence type="predicted"/>
<dbReference type="SUPFAM" id="SSF102405">
    <property type="entry name" value="MCP/YpsA-like"/>
    <property type="match status" value="1"/>
</dbReference>
<feature type="domain" description="Smf/DprA SLOG" evidence="1">
    <location>
        <begin position="25"/>
        <end position="108"/>
    </location>
</feature>
<name>A0A524RPK0_9CHRO</name>
<dbReference type="Gene3D" id="3.40.50.450">
    <property type="match status" value="1"/>
</dbReference>
<sequence>MTRSLDLPTPDQVDTLAHELALLNSTAKRCIAILGSRHVPVTTVHLIELLASSLAQEGHNLLTSGALGTNAAVIRGVLSVNPSCLTVVLPQSLERQPRESRKQLDQVLHLIEKPEHDSLSLTEASSLCNEELISRCDQLLCFAFHNSGTLVRTVELAEARRKLVTLLYFD</sequence>
<evidence type="ECO:0000259" key="1">
    <source>
        <dbReference type="Pfam" id="PF02481"/>
    </source>
</evidence>
<accession>A0A524RPK0</accession>
<dbReference type="Pfam" id="PF02481">
    <property type="entry name" value="DNA_processg_A"/>
    <property type="match status" value="1"/>
</dbReference>
<evidence type="ECO:0000313" key="2">
    <source>
        <dbReference type="EMBL" id="TGG93768.1"/>
    </source>
</evidence>
<protein>
    <submittedName>
        <fullName evidence="2">DNA recombination-mediator protein A</fullName>
    </submittedName>
</protein>
<dbReference type="AlphaFoldDB" id="A0A524RPK0"/>
<gene>
    <name evidence="2" type="ORF">ERJ67_03870</name>
</gene>
<dbReference type="InterPro" id="IPR057666">
    <property type="entry name" value="DrpA_SLOG"/>
</dbReference>
<dbReference type="EMBL" id="SRMO01000050">
    <property type="protein sequence ID" value="TGG93768.1"/>
    <property type="molecule type" value="Genomic_DNA"/>
</dbReference>
<evidence type="ECO:0000313" key="3">
    <source>
        <dbReference type="Proteomes" id="UP000317990"/>
    </source>
</evidence>
<comment type="caution">
    <text evidence="2">The sequence shown here is derived from an EMBL/GenBank/DDBJ whole genome shotgun (WGS) entry which is preliminary data.</text>
</comment>